<keyword evidence="2" id="KW-1185">Reference proteome</keyword>
<feature type="non-terminal residue" evidence="1">
    <location>
        <position position="1"/>
    </location>
</feature>
<organism evidence="1 2">
    <name type="scientific">Dichanthelium oligosanthes</name>
    <dbReference type="NCBI Taxonomy" id="888268"/>
    <lineage>
        <taxon>Eukaryota</taxon>
        <taxon>Viridiplantae</taxon>
        <taxon>Streptophyta</taxon>
        <taxon>Embryophyta</taxon>
        <taxon>Tracheophyta</taxon>
        <taxon>Spermatophyta</taxon>
        <taxon>Magnoliopsida</taxon>
        <taxon>Liliopsida</taxon>
        <taxon>Poales</taxon>
        <taxon>Poaceae</taxon>
        <taxon>PACMAD clade</taxon>
        <taxon>Panicoideae</taxon>
        <taxon>Panicodae</taxon>
        <taxon>Paniceae</taxon>
        <taxon>Dichantheliinae</taxon>
        <taxon>Dichanthelium</taxon>
    </lineage>
</organism>
<dbReference type="AlphaFoldDB" id="A0A1E5W072"/>
<name>A0A1E5W072_9POAL</name>
<gene>
    <name evidence="1" type="ORF">BAE44_0008236</name>
</gene>
<evidence type="ECO:0000313" key="1">
    <source>
        <dbReference type="EMBL" id="OEL30752.1"/>
    </source>
</evidence>
<reference evidence="1 2" key="1">
    <citation type="submission" date="2016-09" db="EMBL/GenBank/DDBJ databases">
        <title>The draft genome of Dichanthelium oligosanthes: A C3 panicoid grass species.</title>
        <authorList>
            <person name="Studer A.J."/>
            <person name="Schnable J.C."/>
            <person name="Brutnell T.P."/>
        </authorList>
    </citation>
    <scope>NUCLEOTIDE SEQUENCE [LARGE SCALE GENOMIC DNA]</scope>
    <source>
        <strain evidence="2">cv. Kellogg 1175</strain>
        <tissue evidence="1">Leaf</tissue>
    </source>
</reference>
<protein>
    <submittedName>
        <fullName evidence="1">Uncharacterized protein</fullName>
    </submittedName>
</protein>
<sequence length="51" mass="5821">LAVQFHYNGEFQNNGGDVCYVGGTSRIAFIERDLMSFSEVRGHSRRSTVRR</sequence>
<accession>A0A1E5W072</accession>
<dbReference type="OrthoDB" id="691381at2759"/>
<evidence type="ECO:0000313" key="2">
    <source>
        <dbReference type="Proteomes" id="UP000095767"/>
    </source>
</evidence>
<dbReference type="EMBL" id="LWDX02024935">
    <property type="protein sequence ID" value="OEL30752.1"/>
    <property type="molecule type" value="Genomic_DNA"/>
</dbReference>
<proteinExistence type="predicted"/>
<dbReference type="Proteomes" id="UP000095767">
    <property type="component" value="Unassembled WGS sequence"/>
</dbReference>
<comment type="caution">
    <text evidence="1">The sequence shown here is derived from an EMBL/GenBank/DDBJ whole genome shotgun (WGS) entry which is preliminary data.</text>
</comment>